<proteinExistence type="predicted"/>
<reference evidence="2" key="1">
    <citation type="submission" date="2016-12" db="EMBL/GenBank/DDBJ databases">
        <authorList>
            <person name="Rodrigo-Torres L."/>
            <person name="Arahal R.D."/>
            <person name="Lucena T."/>
        </authorList>
    </citation>
    <scope>NUCLEOTIDE SEQUENCE [LARGE SCALE GENOMIC DNA]</scope>
</reference>
<dbReference type="Proteomes" id="UP000184600">
    <property type="component" value="Unassembled WGS sequence"/>
</dbReference>
<evidence type="ECO:0000313" key="2">
    <source>
        <dbReference type="Proteomes" id="UP000184600"/>
    </source>
</evidence>
<name>A0A1M7YV75_9VIBR</name>
<dbReference type="AlphaFoldDB" id="A0A1M7YV75"/>
<sequence length="44" mass="5352">MLRYRFSCQICGISQVLPYFKKVVFNIDRRVCSKRLYDFVCLSR</sequence>
<accession>A0A1M7YV75</accession>
<evidence type="ECO:0000313" key="1">
    <source>
        <dbReference type="EMBL" id="SHO56534.1"/>
    </source>
</evidence>
<keyword evidence="2" id="KW-1185">Reference proteome</keyword>
<dbReference type="STRING" id="1117707.VQ7734_02303"/>
<gene>
    <name evidence="1" type="ORF">VQ7734_02303</name>
</gene>
<protein>
    <submittedName>
        <fullName evidence="1">Uncharacterized protein</fullName>
    </submittedName>
</protein>
<dbReference type="EMBL" id="FRFG01000026">
    <property type="protein sequence ID" value="SHO56534.1"/>
    <property type="molecule type" value="Genomic_DNA"/>
</dbReference>
<organism evidence="1 2">
    <name type="scientific">Vibrio quintilis</name>
    <dbReference type="NCBI Taxonomy" id="1117707"/>
    <lineage>
        <taxon>Bacteria</taxon>
        <taxon>Pseudomonadati</taxon>
        <taxon>Pseudomonadota</taxon>
        <taxon>Gammaproteobacteria</taxon>
        <taxon>Vibrionales</taxon>
        <taxon>Vibrionaceae</taxon>
        <taxon>Vibrio</taxon>
    </lineage>
</organism>